<comment type="caution">
    <text evidence="3">The sequence shown here is derived from an EMBL/GenBank/DDBJ whole genome shotgun (WGS) entry which is preliminary data.</text>
</comment>
<dbReference type="OrthoDB" id="3476150at2"/>
<evidence type="ECO:0000259" key="1">
    <source>
        <dbReference type="Pfam" id="PF24740"/>
    </source>
</evidence>
<evidence type="ECO:0000313" key="4">
    <source>
        <dbReference type="Proteomes" id="UP000266906"/>
    </source>
</evidence>
<keyword evidence="4" id="KW-1185">Reference proteome</keyword>
<dbReference type="RefSeq" id="WP_123563846.1">
    <property type="nucleotide sequence ID" value="NZ_JBEYIY010000030.1"/>
</dbReference>
<proteinExistence type="predicted"/>
<reference evidence="4 5" key="1">
    <citation type="submission" date="2018-11" db="EMBL/GenBank/DDBJ databases">
        <title>Sequencing the genomes of 1000 actinobacteria strains.</title>
        <authorList>
            <person name="Klenk H.-P."/>
        </authorList>
    </citation>
    <scope>NUCLEOTIDE SEQUENCE [LARGE SCALE GENOMIC DNA]</scope>
    <source>
        <strain evidence="2 5">DSM 44780</strain>
        <strain evidence="3 4">DSM 44781</strain>
    </source>
</reference>
<organism evidence="3 4">
    <name type="scientific">Kitasatospora cineracea</name>
    <dbReference type="NCBI Taxonomy" id="88074"/>
    <lineage>
        <taxon>Bacteria</taxon>
        <taxon>Bacillati</taxon>
        <taxon>Actinomycetota</taxon>
        <taxon>Actinomycetes</taxon>
        <taxon>Kitasatosporales</taxon>
        <taxon>Streptomycetaceae</taxon>
        <taxon>Kitasatospora</taxon>
    </lineage>
</organism>
<evidence type="ECO:0000313" key="3">
    <source>
        <dbReference type="EMBL" id="RPE27742.1"/>
    </source>
</evidence>
<evidence type="ECO:0000313" key="2">
    <source>
        <dbReference type="EMBL" id="ROR35653.1"/>
    </source>
</evidence>
<dbReference type="Proteomes" id="UP000267408">
    <property type="component" value="Unassembled WGS sequence"/>
</dbReference>
<accession>A0A3N4R3I9</accession>
<dbReference type="Pfam" id="PF24740">
    <property type="entry name" value="DUF7691"/>
    <property type="match status" value="1"/>
</dbReference>
<dbReference type="EMBL" id="RKQG01000003">
    <property type="protein sequence ID" value="RPE27742.1"/>
    <property type="molecule type" value="Genomic_DNA"/>
</dbReference>
<dbReference type="InterPro" id="IPR056108">
    <property type="entry name" value="DUF7691"/>
</dbReference>
<gene>
    <name evidence="3" type="ORF">EDD38_7030</name>
    <name evidence="2" type="ORF">EDD39_7314</name>
</gene>
<accession>A0A8G1X8A5</accession>
<protein>
    <recommendedName>
        <fullName evidence="1">DUF7691 domain-containing protein</fullName>
    </recommendedName>
</protein>
<dbReference type="EMBL" id="RJVJ01000003">
    <property type="protein sequence ID" value="ROR35653.1"/>
    <property type="molecule type" value="Genomic_DNA"/>
</dbReference>
<sequence length="204" mass="22547">MSSSLHVFLLDPTAARGLVGSGDERLLQLVHDRHGDELAADDDYFSFEIERGAPSSAEALRAVVNGGPYSEDQEHAFQYVCAYQRLCWTTGRFLDNSSFSPFRGAWLDAVDEGLRALRITEVSVAEFGYNRGLPAGLPRSLDYPACGEWTHERCLAALEQFEQTKRDDHAPPLDPDVAKAVFDVIAWLRQVEGRPGFGIIGFVG</sequence>
<dbReference type="Proteomes" id="UP000266906">
    <property type="component" value="Unassembled WGS sequence"/>
</dbReference>
<name>A0A3N4R3I9_9ACTN</name>
<feature type="domain" description="DUF7691" evidence="1">
    <location>
        <begin position="1"/>
        <end position="203"/>
    </location>
</feature>
<dbReference type="AlphaFoldDB" id="A0A3N4R3I9"/>
<evidence type="ECO:0000313" key="5">
    <source>
        <dbReference type="Proteomes" id="UP000267408"/>
    </source>
</evidence>